<dbReference type="AlphaFoldDB" id="A0A655EL12"/>
<protein>
    <submittedName>
        <fullName evidence="1">Uncharacterized protein</fullName>
    </submittedName>
</protein>
<reference evidence="1 2" key="1">
    <citation type="submission" date="2015-03" db="EMBL/GenBank/DDBJ databases">
        <authorList>
            <consortium name="Pathogen Informatics"/>
        </authorList>
    </citation>
    <scope>NUCLEOTIDE SEQUENCE [LARGE SCALE GENOMIC DNA]</scope>
    <source>
        <strain evidence="1 2">A1104</strain>
    </source>
</reference>
<name>A0A655EL12_SALET</name>
<accession>A0A655EL12</accession>
<proteinExistence type="predicted"/>
<gene>
    <name evidence="1" type="ORF">ERS008198_04785</name>
</gene>
<sequence>MFNKHAHFALFFHAVGEEAGSATGAGTAFNVITNHANGDMHFALHFRLRGGDGVQTRRQRTQQAD</sequence>
<evidence type="ECO:0000313" key="2">
    <source>
        <dbReference type="Proteomes" id="UP000041314"/>
    </source>
</evidence>
<dbReference type="EMBL" id="CQPA01000075">
    <property type="protein sequence ID" value="CNV24806.1"/>
    <property type="molecule type" value="Genomic_DNA"/>
</dbReference>
<evidence type="ECO:0000313" key="1">
    <source>
        <dbReference type="EMBL" id="CNV24806.1"/>
    </source>
</evidence>
<dbReference type="Proteomes" id="UP000041314">
    <property type="component" value="Unassembled WGS sequence"/>
</dbReference>
<organism evidence="1 2">
    <name type="scientific">Salmonella enterica subsp. enterica serovar Bovismorbificans</name>
    <dbReference type="NCBI Taxonomy" id="58097"/>
    <lineage>
        <taxon>Bacteria</taxon>
        <taxon>Pseudomonadati</taxon>
        <taxon>Pseudomonadota</taxon>
        <taxon>Gammaproteobacteria</taxon>
        <taxon>Enterobacterales</taxon>
        <taxon>Enterobacteriaceae</taxon>
        <taxon>Salmonella</taxon>
    </lineage>
</organism>